<keyword evidence="3" id="KW-0808">Transferase</keyword>
<dbReference type="AlphaFoldDB" id="A0AAV9BTZ5"/>
<dbReference type="Proteomes" id="UP001179952">
    <property type="component" value="Unassembled WGS sequence"/>
</dbReference>
<dbReference type="InterPro" id="IPR017441">
    <property type="entry name" value="Protein_kinase_ATP_BS"/>
</dbReference>
<evidence type="ECO:0000259" key="14">
    <source>
        <dbReference type="PROSITE" id="PS50011"/>
    </source>
</evidence>
<comment type="similarity">
    <text evidence="13">Belongs to the protein kinase superfamily.</text>
</comment>
<keyword evidence="7 12" id="KW-0067">ATP-binding</keyword>
<keyword evidence="2 13" id="KW-0723">Serine/threonine-protein kinase</keyword>
<reference evidence="15" key="2">
    <citation type="submission" date="2023-06" db="EMBL/GenBank/DDBJ databases">
        <authorList>
            <person name="Ma L."/>
            <person name="Liu K.-W."/>
            <person name="Li Z."/>
            <person name="Hsiao Y.-Y."/>
            <person name="Qi Y."/>
            <person name="Fu T."/>
            <person name="Tang G."/>
            <person name="Zhang D."/>
            <person name="Sun W.-H."/>
            <person name="Liu D.-K."/>
            <person name="Li Y."/>
            <person name="Chen G.-Z."/>
            <person name="Liu X.-D."/>
            <person name="Liao X.-Y."/>
            <person name="Jiang Y.-T."/>
            <person name="Yu X."/>
            <person name="Hao Y."/>
            <person name="Huang J."/>
            <person name="Zhao X.-W."/>
            <person name="Ke S."/>
            <person name="Chen Y.-Y."/>
            <person name="Wu W.-L."/>
            <person name="Hsu J.-L."/>
            <person name="Lin Y.-F."/>
            <person name="Huang M.-D."/>
            <person name="Li C.-Y."/>
            <person name="Huang L."/>
            <person name="Wang Z.-W."/>
            <person name="Zhao X."/>
            <person name="Zhong W.-Y."/>
            <person name="Peng D.-H."/>
            <person name="Ahmad S."/>
            <person name="Lan S."/>
            <person name="Zhang J.-S."/>
            <person name="Tsai W.-C."/>
            <person name="Van De Peer Y."/>
            <person name="Liu Z.-J."/>
        </authorList>
    </citation>
    <scope>NUCLEOTIDE SEQUENCE</scope>
    <source>
        <strain evidence="15">SCP</strain>
        <tissue evidence="15">Leaves</tissue>
    </source>
</reference>
<dbReference type="Pfam" id="PF11883">
    <property type="entry name" value="DUF3403"/>
    <property type="match status" value="1"/>
</dbReference>
<keyword evidence="16" id="KW-1185">Reference proteome</keyword>
<evidence type="ECO:0000256" key="2">
    <source>
        <dbReference type="ARBA" id="ARBA00022527"/>
    </source>
</evidence>
<dbReference type="GO" id="GO:0005524">
    <property type="term" value="F:ATP binding"/>
    <property type="evidence" value="ECO:0007669"/>
    <property type="project" value="UniProtKB-UniRule"/>
</dbReference>
<comment type="catalytic activity">
    <reaction evidence="10">
        <text>L-threonyl-[protein] + ATP = O-phospho-L-threonyl-[protein] + ADP + H(+)</text>
        <dbReference type="Rhea" id="RHEA:46608"/>
        <dbReference type="Rhea" id="RHEA-COMP:11060"/>
        <dbReference type="Rhea" id="RHEA-COMP:11605"/>
        <dbReference type="ChEBI" id="CHEBI:15378"/>
        <dbReference type="ChEBI" id="CHEBI:30013"/>
        <dbReference type="ChEBI" id="CHEBI:30616"/>
        <dbReference type="ChEBI" id="CHEBI:61977"/>
        <dbReference type="ChEBI" id="CHEBI:456216"/>
        <dbReference type="EC" id="2.7.11.1"/>
    </reaction>
</comment>
<evidence type="ECO:0000256" key="9">
    <source>
        <dbReference type="ARBA" id="ARBA00023180"/>
    </source>
</evidence>
<evidence type="ECO:0000256" key="8">
    <source>
        <dbReference type="ARBA" id="ARBA00023157"/>
    </source>
</evidence>
<name>A0AAV9BTZ5_ACOGR</name>
<keyword evidence="5 12" id="KW-0547">Nucleotide-binding</keyword>
<dbReference type="InterPro" id="IPR001245">
    <property type="entry name" value="Ser-Thr/Tyr_kinase_cat_dom"/>
</dbReference>
<reference evidence="15" key="1">
    <citation type="journal article" date="2023" name="Nat. Commun.">
        <title>Diploid and tetraploid genomes of Acorus and the evolution of monocots.</title>
        <authorList>
            <person name="Ma L."/>
            <person name="Liu K.W."/>
            <person name="Li Z."/>
            <person name="Hsiao Y.Y."/>
            <person name="Qi Y."/>
            <person name="Fu T."/>
            <person name="Tang G.D."/>
            <person name="Zhang D."/>
            <person name="Sun W.H."/>
            <person name="Liu D.K."/>
            <person name="Li Y."/>
            <person name="Chen G.Z."/>
            <person name="Liu X.D."/>
            <person name="Liao X.Y."/>
            <person name="Jiang Y.T."/>
            <person name="Yu X."/>
            <person name="Hao Y."/>
            <person name="Huang J."/>
            <person name="Zhao X.W."/>
            <person name="Ke S."/>
            <person name="Chen Y.Y."/>
            <person name="Wu W.L."/>
            <person name="Hsu J.L."/>
            <person name="Lin Y.F."/>
            <person name="Huang M.D."/>
            <person name="Li C.Y."/>
            <person name="Huang L."/>
            <person name="Wang Z.W."/>
            <person name="Zhao X."/>
            <person name="Zhong W.Y."/>
            <person name="Peng D.H."/>
            <person name="Ahmad S."/>
            <person name="Lan S."/>
            <person name="Zhang J.S."/>
            <person name="Tsai W.C."/>
            <person name="Van de Peer Y."/>
            <person name="Liu Z.J."/>
        </authorList>
    </citation>
    <scope>NUCLEOTIDE SEQUENCE</scope>
    <source>
        <strain evidence="15">SCP</strain>
    </source>
</reference>
<evidence type="ECO:0000256" key="10">
    <source>
        <dbReference type="ARBA" id="ARBA00047899"/>
    </source>
</evidence>
<dbReference type="EMBL" id="JAUJYN010000001">
    <property type="protein sequence ID" value="KAK1279871.1"/>
    <property type="molecule type" value="Genomic_DNA"/>
</dbReference>
<dbReference type="PROSITE" id="PS50011">
    <property type="entry name" value="PROTEIN_KINASE_DOM"/>
    <property type="match status" value="1"/>
</dbReference>
<dbReference type="SUPFAM" id="SSF56112">
    <property type="entry name" value="Protein kinase-like (PK-like)"/>
    <property type="match status" value="1"/>
</dbReference>
<feature type="domain" description="Protein kinase" evidence="14">
    <location>
        <begin position="58"/>
        <end position="344"/>
    </location>
</feature>
<sequence>MWVKKPWRQTSVVNHAISNDIKTEFSGPSDYGEEGNDAKVPELMLFTLEVIVNATENFADSNKLGHGGFGHVYKGKLLGGDEIAVKRLSRNSGQGLEEFKNELLLIAKLQHRNLVRLFGCCIQGGEKMIIYEYLPNKSLDAFIFDNTKKGLLDWTTRFKIIEGIARGLVYLHRDSRLRIVHRDLKASNILLDGEMNPKISDFGMARIFGGDQNHANTNRVVGTYGYMSPEYAMEGLFSVKSDVYSFGVLVLEIISGQKNSTFYRTGTHPNLVAYVWELLRQDRMVELIDPSIVSSSSQVEVLRCIHVGLLCVQDHANDRPTMPNVILMLESENAPRPMPKQPTFSLQRSPVNDEILNQDSRGYTVNELTVTVLNGR</sequence>
<dbReference type="InterPro" id="IPR008271">
    <property type="entry name" value="Ser/Thr_kinase_AS"/>
</dbReference>
<dbReference type="PROSITE" id="PS00107">
    <property type="entry name" value="PROTEIN_KINASE_ATP"/>
    <property type="match status" value="1"/>
</dbReference>
<accession>A0AAV9BTZ5</accession>
<evidence type="ECO:0000256" key="6">
    <source>
        <dbReference type="ARBA" id="ARBA00022777"/>
    </source>
</evidence>
<evidence type="ECO:0000256" key="7">
    <source>
        <dbReference type="ARBA" id="ARBA00022840"/>
    </source>
</evidence>
<dbReference type="InterPro" id="IPR021820">
    <property type="entry name" value="S-locus_recpt_kinase_C"/>
</dbReference>
<evidence type="ECO:0000256" key="5">
    <source>
        <dbReference type="ARBA" id="ARBA00022741"/>
    </source>
</evidence>
<keyword evidence="6 15" id="KW-0418">Kinase</keyword>
<dbReference type="FunFam" id="1.10.510.10:FF:000060">
    <property type="entry name" value="G-type lectin S-receptor-like serine/threonine-protein kinase"/>
    <property type="match status" value="1"/>
</dbReference>
<keyword evidence="9" id="KW-0325">Glycoprotein</keyword>
<feature type="binding site" evidence="12">
    <location>
        <position position="86"/>
    </location>
    <ligand>
        <name>ATP</name>
        <dbReference type="ChEBI" id="CHEBI:30616"/>
    </ligand>
</feature>
<dbReference type="EC" id="2.7.11.1" evidence="1"/>
<evidence type="ECO:0000256" key="4">
    <source>
        <dbReference type="ARBA" id="ARBA00022729"/>
    </source>
</evidence>
<organism evidence="15 16">
    <name type="scientific">Acorus gramineus</name>
    <name type="common">Dwarf sweet flag</name>
    <dbReference type="NCBI Taxonomy" id="55184"/>
    <lineage>
        <taxon>Eukaryota</taxon>
        <taxon>Viridiplantae</taxon>
        <taxon>Streptophyta</taxon>
        <taxon>Embryophyta</taxon>
        <taxon>Tracheophyta</taxon>
        <taxon>Spermatophyta</taxon>
        <taxon>Magnoliopsida</taxon>
        <taxon>Liliopsida</taxon>
        <taxon>Acoraceae</taxon>
        <taxon>Acorus</taxon>
    </lineage>
</organism>
<dbReference type="SMART" id="SM00220">
    <property type="entry name" value="S_TKc"/>
    <property type="match status" value="1"/>
</dbReference>
<dbReference type="Pfam" id="PF07714">
    <property type="entry name" value="PK_Tyr_Ser-Thr"/>
    <property type="match status" value="1"/>
</dbReference>
<keyword evidence="4" id="KW-0732">Signal</keyword>
<dbReference type="GO" id="GO:0005886">
    <property type="term" value="C:plasma membrane"/>
    <property type="evidence" value="ECO:0007669"/>
    <property type="project" value="TreeGrafter"/>
</dbReference>
<dbReference type="FunFam" id="3.30.200.20:FF:000195">
    <property type="entry name" value="G-type lectin S-receptor-like serine/threonine-protein kinase"/>
    <property type="match status" value="1"/>
</dbReference>
<keyword evidence="8" id="KW-1015">Disulfide bond</keyword>
<dbReference type="Gene3D" id="3.30.200.20">
    <property type="entry name" value="Phosphorylase Kinase, domain 1"/>
    <property type="match status" value="1"/>
</dbReference>
<evidence type="ECO:0000256" key="11">
    <source>
        <dbReference type="ARBA" id="ARBA00048679"/>
    </source>
</evidence>
<dbReference type="CDD" id="cd14066">
    <property type="entry name" value="STKc_IRAK"/>
    <property type="match status" value="1"/>
</dbReference>
<dbReference type="PANTHER" id="PTHR27002">
    <property type="entry name" value="RECEPTOR-LIKE SERINE/THREONINE-PROTEIN KINASE SD1-8"/>
    <property type="match status" value="1"/>
</dbReference>
<evidence type="ECO:0000313" key="16">
    <source>
        <dbReference type="Proteomes" id="UP001179952"/>
    </source>
</evidence>
<dbReference type="PANTHER" id="PTHR27002:SF181">
    <property type="entry name" value="RECEPTOR-LIKE SERINE_THREONINE-PROTEIN KINASE"/>
    <property type="match status" value="1"/>
</dbReference>
<dbReference type="PROSITE" id="PS00108">
    <property type="entry name" value="PROTEIN_KINASE_ST"/>
    <property type="match status" value="1"/>
</dbReference>
<protein>
    <recommendedName>
        <fullName evidence="1">non-specific serine/threonine protein kinase</fullName>
        <ecNumber evidence="1">2.7.11.1</ecNumber>
    </recommendedName>
</protein>
<evidence type="ECO:0000313" key="15">
    <source>
        <dbReference type="EMBL" id="KAK1279871.1"/>
    </source>
</evidence>
<evidence type="ECO:0000256" key="1">
    <source>
        <dbReference type="ARBA" id="ARBA00012513"/>
    </source>
</evidence>
<dbReference type="InterPro" id="IPR011009">
    <property type="entry name" value="Kinase-like_dom_sf"/>
</dbReference>
<evidence type="ECO:0000256" key="12">
    <source>
        <dbReference type="PROSITE-ProRule" id="PRU10141"/>
    </source>
</evidence>
<evidence type="ECO:0000256" key="3">
    <source>
        <dbReference type="ARBA" id="ARBA00022679"/>
    </source>
</evidence>
<proteinExistence type="inferred from homology"/>
<comment type="caution">
    <text evidence="15">The sequence shown here is derived from an EMBL/GenBank/DDBJ whole genome shotgun (WGS) entry which is preliminary data.</text>
</comment>
<evidence type="ECO:0000256" key="13">
    <source>
        <dbReference type="RuleBase" id="RU000304"/>
    </source>
</evidence>
<dbReference type="InterPro" id="IPR000719">
    <property type="entry name" value="Prot_kinase_dom"/>
</dbReference>
<dbReference type="GO" id="GO:0004674">
    <property type="term" value="F:protein serine/threonine kinase activity"/>
    <property type="evidence" value="ECO:0007669"/>
    <property type="project" value="UniProtKB-KW"/>
</dbReference>
<dbReference type="Gene3D" id="1.10.510.10">
    <property type="entry name" value="Transferase(Phosphotransferase) domain 1"/>
    <property type="match status" value="1"/>
</dbReference>
<comment type="catalytic activity">
    <reaction evidence="11">
        <text>L-seryl-[protein] + ATP = O-phospho-L-seryl-[protein] + ADP + H(+)</text>
        <dbReference type="Rhea" id="RHEA:17989"/>
        <dbReference type="Rhea" id="RHEA-COMP:9863"/>
        <dbReference type="Rhea" id="RHEA-COMP:11604"/>
        <dbReference type="ChEBI" id="CHEBI:15378"/>
        <dbReference type="ChEBI" id="CHEBI:29999"/>
        <dbReference type="ChEBI" id="CHEBI:30616"/>
        <dbReference type="ChEBI" id="CHEBI:83421"/>
        <dbReference type="ChEBI" id="CHEBI:456216"/>
        <dbReference type="EC" id="2.7.11.1"/>
    </reaction>
</comment>
<gene>
    <name evidence="15" type="ORF">QJS04_geneDACA003226</name>
</gene>